<dbReference type="EMBL" id="JBJUIK010000007">
    <property type="protein sequence ID" value="KAL3523206.1"/>
    <property type="molecule type" value="Genomic_DNA"/>
</dbReference>
<comment type="caution">
    <text evidence="2">The sequence shown here is derived from an EMBL/GenBank/DDBJ whole genome shotgun (WGS) entry which is preliminary data.</text>
</comment>
<dbReference type="PANTHER" id="PTHR33923:SF2">
    <property type="entry name" value="CALMODULIN-BINDING PROTEIN-RELATED"/>
    <property type="match status" value="1"/>
</dbReference>
<evidence type="ECO:0000313" key="3">
    <source>
        <dbReference type="Proteomes" id="UP001630127"/>
    </source>
</evidence>
<sequence>MDASGSSTENDHQGSHSCQNLVESCKNLKWRTGCKRSLEECKEPKDFNPREPNFLPVEPDQEAEKVDLKHQMMDEKKNADEGMLDFAIQQAVTKLPARKKKKVALLVEAFETIMPIPRYKSQFRHRSAAFSHARPIHACN</sequence>
<accession>A0ABD2ZUW1</accession>
<reference evidence="2 3" key="1">
    <citation type="submission" date="2024-11" db="EMBL/GenBank/DDBJ databases">
        <title>A near-complete genome assembly of Cinchona calisaya.</title>
        <authorList>
            <person name="Lian D.C."/>
            <person name="Zhao X.W."/>
            <person name="Wei L."/>
        </authorList>
    </citation>
    <scope>NUCLEOTIDE SEQUENCE [LARGE SCALE GENOMIC DNA]</scope>
    <source>
        <tissue evidence="2">Nenye</tissue>
    </source>
</reference>
<name>A0ABD2ZUW1_9GENT</name>
<dbReference type="PANTHER" id="PTHR33923">
    <property type="entry name" value="CALMODULIN-BINDING PROTEIN-RELATED"/>
    <property type="match status" value="1"/>
</dbReference>
<dbReference type="Proteomes" id="UP001630127">
    <property type="component" value="Unassembled WGS sequence"/>
</dbReference>
<proteinExistence type="predicted"/>
<feature type="domain" description="Calmodulin-binding" evidence="1">
    <location>
        <begin position="6"/>
        <end position="115"/>
    </location>
</feature>
<gene>
    <name evidence="2" type="ORF">ACH5RR_016040</name>
</gene>
<dbReference type="InterPro" id="IPR012417">
    <property type="entry name" value="CaM-bd_dom_pln"/>
</dbReference>
<keyword evidence="3" id="KW-1185">Reference proteome</keyword>
<dbReference type="AlphaFoldDB" id="A0ABD2ZUW1"/>
<evidence type="ECO:0000313" key="2">
    <source>
        <dbReference type="EMBL" id="KAL3523206.1"/>
    </source>
</evidence>
<dbReference type="Pfam" id="PF07839">
    <property type="entry name" value="CaM_binding"/>
    <property type="match status" value="1"/>
</dbReference>
<dbReference type="SMART" id="SM01054">
    <property type="entry name" value="CaM_binding"/>
    <property type="match status" value="1"/>
</dbReference>
<protein>
    <recommendedName>
        <fullName evidence="1">Calmodulin-binding domain-containing protein</fullName>
    </recommendedName>
</protein>
<organism evidence="2 3">
    <name type="scientific">Cinchona calisaya</name>
    <dbReference type="NCBI Taxonomy" id="153742"/>
    <lineage>
        <taxon>Eukaryota</taxon>
        <taxon>Viridiplantae</taxon>
        <taxon>Streptophyta</taxon>
        <taxon>Embryophyta</taxon>
        <taxon>Tracheophyta</taxon>
        <taxon>Spermatophyta</taxon>
        <taxon>Magnoliopsida</taxon>
        <taxon>eudicotyledons</taxon>
        <taxon>Gunneridae</taxon>
        <taxon>Pentapetalae</taxon>
        <taxon>asterids</taxon>
        <taxon>lamiids</taxon>
        <taxon>Gentianales</taxon>
        <taxon>Rubiaceae</taxon>
        <taxon>Cinchonoideae</taxon>
        <taxon>Cinchoneae</taxon>
        <taxon>Cinchona</taxon>
    </lineage>
</organism>
<dbReference type="InterPro" id="IPR044681">
    <property type="entry name" value="PICBP-like"/>
</dbReference>
<evidence type="ECO:0000259" key="1">
    <source>
        <dbReference type="SMART" id="SM01054"/>
    </source>
</evidence>